<proteinExistence type="inferred from homology"/>
<dbReference type="PANTHER" id="PTHR12510">
    <property type="entry name" value="TROPONIN C-AKIN-1 PROTEIN"/>
    <property type="match status" value="1"/>
</dbReference>
<dbReference type="OrthoDB" id="113620at2759"/>
<gene>
    <name evidence="7" type="ORF">L484_019657</name>
</gene>
<accession>W9QMY4</accession>
<dbReference type="InterPro" id="IPR039126">
    <property type="entry name" value="GGACT"/>
</dbReference>
<keyword evidence="3" id="KW-0808">Transferase</keyword>
<dbReference type="KEGG" id="mnt:21402591"/>
<evidence type="ECO:0000256" key="2">
    <source>
        <dbReference type="ARBA" id="ARBA00008861"/>
    </source>
</evidence>
<feature type="active site" description="Proton acceptor" evidence="4">
    <location>
        <position position="104"/>
    </location>
</feature>
<evidence type="ECO:0000313" key="7">
    <source>
        <dbReference type="EMBL" id="EXB29134.1"/>
    </source>
</evidence>
<keyword evidence="3" id="KW-0012">Acyltransferase</keyword>
<evidence type="ECO:0000259" key="6">
    <source>
        <dbReference type="Pfam" id="PF06094"/>
    </source>
</evidence>
<dbReference type="Pfam" id="PF06094">
    <property type="entry name" value="GGACT"/>
    <property type="match status" value="1"/>
</dbReference>
<evidence type="ECO:0000256" key="5">
    <source>
        <dbReference type="RuleBase" id="RU367036"/>
    </source>
</evidence>
<protein>
    <recommendedName>
        <fullName evidence="5">Gamma-glutamylcyclotransferase family protein</fullName>
    </recommendedName>
</protein>
<evidence type="ECO:0000313" key="8">
    <source>
        <dbReference type="Proteomes" id="UP000030645"/>
    </source>
</evidence>
<evidence type="ECO:0000256" key="1">
    <source>
        <dbReference type="ARBA" id="ARBA00002782"/>
    </source>
</evidence>
<dbReference type="AlphaFoldDB" id="W9QMY4"/>
<keyword evidence="8" id="KW-1185">Reference proteome</keyword>
<dbReference type="InterPro" id="IPR036568">
    <property type="entry name" value="GGCT-like_sf"/>
</dbReference>
<comment type="similarity">
    <text evidence="2 5">Belongs to the gamma-glutamylcyclotransferase family.</text>
</comment>
<evidence type="ECO:0000256" key="3">
    <source>
        <dbReference type="ARBA" id="ARBA00023315"/>
    </source>
</evidence>
<comment type="function">
    <text evidence="1">Putative gamma-glutamylcyclotransferase.</text>
</comment>
<dbReference type="FunFam" id="3.10.490.10:FF:000009">
    <property type="entry name" value="Putative gamma-glutamylcyclotransferase"/>
    <property type="match status" value="1"/>
</dbReference>
<dbReference type="eggNOG" id="KOG4450">
    <property type="taxonomic scope" value="Eukaryota"/>
</dbReference>
<dbReference type="PANTHER" id="PTHR12510:SF4">
    <property type="entry name" value="GAMMA-GLUTAMYLAMINECYCLOTRANSFERASE"/>
    <property type="match status" value="1"/>
</dbReference>
<feature type="domain" description="Gamma-glutamylcyclotransferase AIG2-like" evidence="6">
    <location>
        <begin position="25"/>
        <end position="137"/>
    </location>
</feature>
<name>W9QMY4_9ROSA</name>
<dbReference type="GO" id="GO:0061929">
    <property type="term" value="F:gamma-glutamylaminecyclotransferase activity"/>
    <property type="evidence" value="ECO:0007669"/>
    <property type="project" value="InterPro"/>
</dbReference>
<dbReference type="STRING" id="981085.W9QMY4"/>
<dbReference type="CDD" id="cd06661">
    <property type="entry name" value="GGCT_like"/>
    <property type="match status" value="1"/>
</dbReference>
<dbReference type="InterPro" id="IPR013024">
    <property type="entry name" value="GGCT-like"/>
</dbReference>
<dbReference type="InterPro" id="IPR009288">
    <property type="entry name" value="AIG2-like_dom"/>
</dbReference>
<dbReference type="Proteomes" id="UP000030645">
    <property type="component" value="Unassembled WGS sequence"/>
</dbReference>
<dbReference type="Gene3D" id="3.10.490.10">
    <property type="entry name" value="Gamma-glutamyl cyclotransferase-like"/>
    <property type="match status" value="1"/>
</dbReference>
<evidence type="ECO:0000256" key="4">
    <source>
        <dbReference type="PIRSR" id="PIRSR639126-1"/>
    </source>
</evidence>
<dbReference type="GO" id="GO:0005829">
    <property type="term" value="C:cytosol"/>
    <property type="evidence" value="ECO:0007669"/>
    <property type="project" value="TreeGrafter"/>
</dbReference>
<dbReference type="EMBL" id="KE343429">
    <property type="protein sequence ID" value="EXB29134.1"/>
    <property type="molecule type" value="Genomic_DNA"/>
</dbReference>
<sequence length="188" mass="21210">MVGVDLGRGKMEMEEEEEEVRNYYIFTYGTLKKGFSNHSLMEDLIATGDAVFLGNYRTSLNYPLVCGPYRVPFLLKLPGSGHHRVLGELYSVSAAALSRLDFLEGTSKGHYQRLPISVENPNNNGGKRAAEAYFAHSSFAMELWNKDGRKGFPSYSKEVATGYVPRKDRPHHLTFLDHIHSFLHSSSY</sequence>
<reference evidence="8" key="1">
    <citation type="submission" date="2013-01" db="EMBL/GenBank/DDBJ databases">
        <title>Draft Genome Sequence of a Mulberry Tree, Morus notabilis C.K. Schneid.</title>
        <authorList>
            <person name="He N."/>
            <person name="Zhao S."/>
        </authorList>
    </citation>
    <scope>NUCLEOTIDE SEQUENCE</scope>
</reference>
<dbReference type="GO" id="GO:0016746">
    <property type="term" value="F:acyltransferase activity"/>
    <property type="evidence" value="ECO:0007669"/>
    <property type="project" value="UniProtKB-KW"/>
</dbReference>
<organism evidence="7 8">
    <name type="scientific">Morus notabilis</name>
    <dbReference type="NCBI Taxonomy" id="981085"/>
    <lineage>
        <taxon>Eukaryota</taxon>
        <taxon>Viridiplantae</taxon>
        <taxon>Streptophyta</taxon>
        <taxon>Embryophyta</taxon>
        <taxon>Tracheophyta</taxon>
        <taxon>Spermatophyta</taxon>
        <taxon>Magnoliopsida</taxon>
        <taxon>eudicotyledons</taxon>
        <taxon>Gunneridae</taxon>
        <taxon>Pentapetalae</taxon>
        <taxon>rosids</taxon>
        <taxon>fabids</taxon>
        <taxon>Rosales</taxon>
        <taxon>Moraceae</taxon>
        <taxon>Moreae</taxon>
        <taxon>Morus</taxon>
    </lineage>
</organism>
<dbReference type="SUPFAM" id="SSF110857">
    <property type="entry name" value="Gamma-glutamyl cyclotransferase-like"/>
    <property type="match status" value="1"/>
</dbReference>